<dbReference type="Proteomes" id="UP000322876">
    <property type="component" value="Unassembled WGS sequence"/>
</dbReference>
<dbReference type="AlphaFoldDB" id="A0A5A8F389"/>
<reference evidence="5 6" key="1">
    <citation type="submission" date="2019-06" db="EMBL/GenBank/DDBJ databases">
        <title>Genomic insights into carbon and energy metabolism of Deferribacter autotrophicus revealed new metabolic traits in the phylum Deferribacteres.</title>
        <authorList>
            <person name="Slobodkin A.I."/>
            <person name="Slobodkina G.B."/>
            <person name="Allioux M."/>
            <person name="Alain K."/>
            <person name="Jebbar M."/>
            <person name="Shadrin V."/>
            <person name="Kublanov I.V."/>
            <person name="Toshchakov S.V."/>
            <person name="Bonch-Osmolovskaya E.A."/>
        </authorList>
    </citation>
    <scope>NUCLEOTIDE SEQUENCE [LARGE SCALE GENOMIC DNA]</scope>
    <source>
        <strain evidence="5 6">SL50</strain>
    </source>
</reference>
<dbReference type="InterPro" id="IPR011991">
    <property type="entry name" value="ArsR-like_HTH"/>
</dbReference>
<evidence type="ECO:0000256" key="2">
    <source>
        <dbReference type="ARBA" id="ARBA00023125"/>
    </source>
</evidence>
<dbReference type="GO" id="GO:0003677">
    <property type="term" value="F:DNA binding"/>
    <property type="evidence" value="ECO:0007669"/>
    <property type="project" value="UniProtKB-KW"/>
</dbReference>
<sequence>MRINKMKQIISEKDIEALSGLFKVLGDPTRIKILSVLKDNELCVNEITEKLNLSVSAISHQLNTLKTAKLIKSRREGKNIYYSLDDEHVDILFKNALEHIRHG</sequence>
<organism evidence="5 6">
    <name type="scientific">Deferribacter autotrophicus</name>
    <dbReference type="NCBI Taxonomy" id="500465"/>
    <lineage>
        <taxon>Bacteria</taxon>
        <taxon>Pseudomonadati</taxon>
        <taxon>Deferribacterota</taxon>
        <taxon>Deferribacteres</taxon>
        <taxon>Deferribacterales</taxon>
        <taxon>Deferribacteraceae</taxon>
        <taxon>Deferribacter</taxon>
    </lineage>
</organism>
<dbReference type="InterPro" id="IPR036388">
    <property type="entry name" value="WH-like_DNA-bd_sf"/>
</dbReference>
<dbReference type="NCBIfam" id="NF033788">
    <property type="entry name" value="HTH_metalloreg"/>
    <property type="match status" value="1"/>
</dbReference>
<comment type="caution">
    <text evidence="5">The sequence shown here is derived from an EMBL/GenBank/DDBJ whole genome shotgun (WGS) entry which is preliminary data.</text>
</comment>
<dbReference type="GO" id="GO:0003700">
    <property type="term" value="F:DNA-binding transcription factor activity"/>
    <property type="evidence" value="ECO:0007669"/>
    <property type="project" value="InterPro"/>
</dbReference>
<dbReference type="Pfam" id="PF01022">
    <property type="entry name" value="HTH_5"/>
    <property type="match status" value="1"/>
</dbReference>
<accession>A0A5A8F389</accession>
<evidence type="ECO:0000313" key="6">
    <source>
        <dbReference type="Proteomes" id="UP000322876"/>
    </source>
</evidence>
<dbReference type="Gene3D" id="1.10.10.10">
    <property type="entry name" value="Winged helix-like DNA-binding domain superfamily/Winged helix DNA-binding domain"/>
    <property type="match status" value="1"/>
</dbReference>
<dbReference type="PRINTS" id="PR00778">
    <property type="entry name" value="HTHARSR"/>
</dbReference>
<keyword evidence="6" id="KW-1185">Reference proteome</keyword>
<dbReference type="CDD" id="cd00090">
    <property type="entry name" value="HTH_ARSR"/>
    <property type="match status" value="1"/>
</dbReference>
<dbReference type="PANTHER" id="PTHR43132:SF6">
    <property type="entry name" value="HTH-TYPE TRANSCRIPTIONAL REPRESSOR CZRA"/>
    <property type="match status" value="1"/>
</dbReference>
<keyword evidence="2" id="KW-0238">DNA-binding</keyword>
<dbReference type="SMART" id="SM00418">
    <property type="entry name" value="HTH_ARSR"/>
    <property type="match status" value="1"/>
</dbReference>
<dbReference type="SUPFAM" id="SSF46785">
    <property type="entry name" value="Winged helix' DNA-binding domain"/>
    <property type="match status" value="1"/>
</dbReference>
<dbReference type="OrthoDB" id="9794330at2"/>
<dbReference type="InterPro" id="IPR051011">
    <property type="entry name" value="Metal_resp_trans_reg"/>
</dbReference>
<evidence type="ECO:0000256" key="3">
    <source>
        <dbReference type="ARBA" id="ARBA00023163"/>
    </source>
</evidence>
<evidence type="ECO:0000256" key="1">
    <source>
        <dbReference type="ARBA" id="ARBA00023015"/>
    </source>
</evidence>
<name>A0A5A8F389_9BACT</name>
<dbReference type="InterPro" id="IPR036390">
    <property type="entry name" value="WH_DNA-bd_sf"/>
</dbReference>
<dbReference type="EMBL" id="VFJB01000006">
    <property type="protein sequence ID" value="KAA0257797.1"/>
    <property type="molecule type" value="Genomic_DNA"/>
</dbReference>
<evidence type="ECO:0000259" key="4">
    <source>
        <dbReference type="PROSITE" id="PS50987"/>
    </source>
</evidence>
<gene>
    <name evidence="5" type="ORF">FHQ18_08625</name>
</gene>
<dbReference type="InterPro" id="IPR001845">
    <property type="entry name" value="HTH_ArsR_DNA-bd_dom"/>
</dbReference>
<dbReference type="PROSITE" id="PS50987">
    <property type="entry name" value="HTH_ARSR_2"/>
    <property type="match status" value="1"/>
</dbReference>
<proteinExistence type="predicted"/>
<protein>
    <submittedName>
        <fullName evidence="5">Winged helix-turn-helix transcriptional regulator</fullName>
    </submittedName>
</protein>
<keyword evidence="1" id="KW-0805">Transcription regulation</keyword>
<evidence type="ECO:0000313" key="5">
    <source>
        <dbReference type="EMBL" id="KAA0257797.1"/>
    </source>
</evidence>
<keyword evidence="3" id="KW-0804">Transcription</keyword>
<dbReference type="PANTHER" id="PTHR43132">
    <property type="entry name" value="ARSENICAL RESISTANCE OPERON REPRESSOR ARSR-RELATED"/>
    <property type="match status" value="1"/>
</dbReference>
<feature type="domain" description="HTH arsR-type" evidence="4">
    <location>
        <begin position="10"/>
        <end position="103"/>
    </location>
</feature>